<organism evidence="2 3">
    <name type="scientific">Neisseria oralis</name>
    <dbReference type="NCBI Taxonomy" id="1107316"/>
    <lineage>
        <taxon>Bacteria</taxon>
        <taxon>Pseudomonadati</taxon>
        <taxon>Pseudomonadota</taxon>
        <taxon>Betaproteobacteria</taxon>
        <taxon>Neisseriales</taxon>
        <taxon>Neisseriaceae</taxon>
        <taxon>Neisseria</taxon>
    </lineage>
</organism>
<keyword evidence="1" id="KW-1133">Transmembrane helix</keyword>
<evidence type="ECO:0000313" key="3">
    <source>
        <dbReference type="Proteomes" id="UP001621964"/>
    </source>
</evidence>
<keyword evidence="1" id="KW-0472">Membrane</keyword>
<comment type="subcellular location">
    <subcellularLocation>
        <location evidence="1">Cell inner membrane</location>
        <topology evidence="1">Multi-pass membrane protein</topology>
    </subcellularLocation>
</comment>
<dbReference type="Pfam" id="PF02592">
    <property type="entry name" value="Vut_1"/>
    <property type="match status" value="1"/>
</dbReference>
<gene>
    <name evidence="2" type="ORF">ACI43T_00035</name>
</gene>
<dbReference type="Proteomes" id="UP001621964">
    <property type="component" value="Unassembled WGS sequence"/>
</dbReference>
<dbReference type="RefSeq" id="WP_308023399.1">
    <property type="nucleotide sequence ID" value="NZ_CAUJQB010000102.1"/>
</dbReference>
<proteinExistence type="inferred from homology"/>
<evidence type="ECO:0000313" key="2">
    <source>
        <dbReference type="EMBL" id="MFK7640896.1"/>
    </source>
</evidence>
<feature type="transmembrane region" description="Helical" evidence="1">
    <location>
        <begin position="138"/>
        <end position="163"/>
    </location>
</feature>
<dbReference type="HAMAP" id="MF_02088">
    <property type="entry name" value="Q_prec_transport"/>
    <property type="match status" value="1"/>
</dbReference>
<dbReference type="InterPro" id="IPR003744">
    <property type="entry name" value="YhhQ"/>
</dbReference>
<name>A0ABW8Q037_9NEIS</name>
<comment type="similarity">
    <text evidence="1">Belongs to the vitamin uptake transporter (VUT/ECF) (TC 2.A.88) family. Q precursor transporter subfamily.</text>
</comment>
<dbReference type="NCBIfam" id="TIGR00697">
    <property type="entry name" value="queuosine precursor transporter"/>
    <property type="match status" value="1"/>
</dbReference>
<dbReference type="PANTHER" id="PTHR34300">
    <property type="entry name" value="QUEUOSINE PRECURSOR TRANSPORTER-RELATED"/>
    <property type="match status" value="1"/>
</dbReference>
<feature type="transmembrane region" description="Helical" evidence="1">
    <location>
        <begin position="12"/>
        <end position="31"/>
    </location>
</feature>
<keyword evidence="1" id="KW-1003">Cell membrane</keyword>
<protein>
    <recommendedName>
        <fullName evidence="1">Probable queuosine precursor transporter</fullName>
        <shortName evidence="1">Q precursor transporter</shortName>
    </recommendedName>
</protein>
<feature type="transmembrane region" description="Helical" evidence="1">
    <location>
        <begin position="111"/>
        <end position="131"/>
    </location>
</feature>
<comment type="caution">
    <text evidence="2">The sequence shown here is derived from an EMBL/GenBank/DDBJ whole genome shotgun (WGS) entry which is preliminary data.</text>
</comment>
<evidence type="ECO:0000256" key="1">
    <source>
        <dbReference type="HAMAP-Rule" id="MF_02088"/>
    </source>
</evidence>
<dbReference type="EMBL" id="JBJGEB010000001">
    <property type="protein sequence ID" value="MFK7640896.1"/>
    <property type="molecule type" value="Genomic_DNA"/>
</dbReference>
<feature type="transmembrane region" description="Helical" evidence="1">
    <location>
        <begin position="43"/>
        <end position="64"/>
    </location>
</feature>
<accession>A0ABW8Q037</accession>
<keyword evidence="1" id="KW-0813">Transport</keyword>
<feature type="transmembrane region" description="Helical" evidence="1">
    <location>
        <begin position="71"/>
        <end position="91"/>
    </location>
</feature>
<keyword evidence="1" id="KW-0997">Cell inner membrane</keyword>
<dbReference type="PANTHER" id="PTHR34300:SF1">
    <property type="entry name" value="QUEUOSINE PRECURSOR TRANSPORTER"/>
    <property type="match status" value="1"/>
</dbReference>
<keyword evidence="1" id="KW-0812">Transmembrane</keyword>
<keyword evidence="3" id="KW-1185">Reference proteome</keyword>
<sequence length="228" mass="26057">MYHFTQVQQQKALFWLALFHILIIAASNYLVQFPFSIFNIHTTWGAFTFPFIFLATDLTVRIFGSRLARRIIFWVMLPALLLSYVFSVLFSSGNWTGWAALSQFNSFVGRIALASFSAYVFGQILDIFVFTRLRRLKTWWIAPAASTIFGNALDTLMFFSIAFYSGSDEFMAAHWPGIALVDYLFKLIICTLFFLPAYGVILNILTKKLTALKQSNSENNTLILTQES</sequence>
<comment type="function">
    <text evidence="1">Involved in the import of queuosine (Q) precursors, required for Q precursor salvage.</text>
</comment>
<dbReference type="NCBIfam" id="NF008406">
    <property type="entry name" value="PRK11212.1"/>
    <property type="match status" value="1"/>
</dbReference>
<reference evidence="2 3" key="1">
    <citation type="submission" date="2024-11" db="EMBL/GenBank/DDBJ databases">
        <authorList>
            <person name="Mikucki A.G."/>
            <person name="Kahler C.M."/>
        </authorList>
    </citation>
    <scope>NUCLEOTIDE SEQUENCE [LARGE SCALE GENOMIC DNA]</scope>
    <source>
        <strain evidence="2 3">EXNM717</strain>
    </source>
</reference>
<feature type="transmembrane region" description="Helical" evidence="1">
    <location>
        <begin position="183"/>
        <end position="205"/>
    </location>
</feature>